<feature type="region of interest" description="Disordered" evidence="3">
    <location>
        <begin position="1"/>
        <end position="26"/>
    </location>
</feature>
<dbReference type="PANTHER" id="PTHR10758">
    <property type="entry name" value="26S PROTEASOME NON-ATPASE REGULATORY SUBUNIT 3/COP9 SIGNALOSOME COMPLEX SUBUNIT 3"/>
    <property type="match status" value="1"/>
</dbReference>
<dbReference type="Pfam" id="PF08375">
    <property type="entry name" value="Rpn3_C"/>
    <property type="match status" value="1"/>
</dbReference>
<evidence type="ECO:0000313" key="5">
    <source>
        <dbReference type="EMBL" id="CAD8431689.1"/>
    </source>
</evidence>
<dbReference type="SMART" id="SM00088">
    <property type="entry name" value="PINT"/>
    <property type="match status" value="1"/>
</dbReference>
<evidence type="ECO:0000256" key="1">
    <source>
        <dbReference type="ARBA" id="ARBA00007912"/>
    </source>
</evidence>
<dbReference type="Pfam" id="PF01399">
    <property type="entry name" value="PCI"/>
    <property type="match status" value="1"/>
</dbReference>
<feature type="domain" description="PCI" evidence="4">
    <location>
        <begin position="258"/>
        <end position="445"/>
    </location>
</feature>
<feature type="compositionally biased region" description="Pro residues" evidence="3">
    <location>
        <begin position="100"/>
        <end position="125"/>
    </location>
</feature>
<evidence type="ECO:0000256" key="2">
    <source>
        <dbReference type="ARBA" id="ARBA00022942"/>
    </source>
</evidence>
<dbReference type="EMBL" id="HBEN01001945">
    <property type="protein sequence ID" value="CAD8431689.1"/>
    <property type="molecule type" value="Transcribed_RNA"/>
</dbReference>
<evidence type="ECO:0000256" key="3">
    <source>
        <dbReference type="SAM" id="MobiDB-lite"/>
    </source>
</evidence>
<dbReference type="PROSITE" id="PS50250">
    <property type="entry name" value="PCI"/>
    <property type="match status" value="1"/>
</dbReference>
<reference evidence="5" key="1">
    <citation type="submission" date="2021-01" db="EMBL/GenBank/DDBJ databases">
        <authorList>
            <person name="Corre E."/>
            <person name="Pelletier E."/>
            <person name="Niang G."/>
            <person name="Scheremetjew M."/>
            <person name="Finn R."/>
            <person name="Kale V."/>
            <person name="Holt S."/>
            <person name="Cochrane G."/>
            <person name="Meng A."/>
            <person name="Brown T."/>
            <person name="Cohen L."/>
        </authorList>
    </citation>
    <scope>NUCLEOTIDE SEQUENCE</scope>
    <source>
        <strain evidence="5">CCAC1681</strain>
    </source>
</reference>
<dbReference type="GO" id="GO:0008541">
    <property type="term" value="C:proteasome regulatory particle, lid subcomplex"/>
    <property type="evidence" value="ECO:0007669"/>
    <property type="project" value="TreeGrafter"/>
</dbReference>
<dbReference type="GO" id="GO:0042176">
    <property type="term" value="P:regulation of protein catabolic process"/>
    <property type="evidence" value="ECO:0007669"/>
    <property type="project" value="InterPro"/>
</dbReference>
<dbReference type="GO" id="GO:0006511">
    <property type="term" value="P:ubiquitin-dependent protein catabolic process"/>
    <property type="evidence" value="ECO:0007669"/>
    <property type="project" value="TreeGrafter"/>
</dbReference>
<dbReference type="Gene3D" id="1.25.40.570">
    <property type="match status" value="1"/>
</dbReference>
<dbReference type="Pfam" id="PF25573">
    <property type="entry name" value="TPR_PSMD3_N"/>
    <property type="match status" value="1"/>
</dbReference>
<proteinExistence type="inferred from homology"/>
<comment type="similarity">
    <text evidence="1">Belongs to the proteasome subunit S3 family.</text>
</comment>
<gene>
    <name evidence="5" type="ORF">MSP1401_LOCUS1599</name>
</gene>
<name>A0A7S0GNX6_MICPS</name>
<dbReference type="PANTHER" id="PTHR10758:SF2">
    <property type="entry name" value="26S PROTEASOME NON-ATPASE REGULATORY SUBUNIT 3"/>
    <property type="match status" value="1"/>
</dbReference>
<keyword evidence="2" id="KW-0647">Proteasome</keyword>
<dbReference type="SUPFAM" id="SSF46785">
    <property type="entry name" value="Winged helix' DNA-binding domain"/>
    <property type="match status" value="1"/>
</dbReference>
<dbReference type="InterPro" id="IPR057985">
    <property type="entry name" value="TPR_PSMD3_N"/>
</dbReference>
<dbReference type="InterPro" id="IPR000717">
    <property type="entry name" value="PCI_dom"/>
</dbReference>
<dbReference type="SMART" id="SM00753">
    <property type="entry name" value="PAM"/>
    <property type="match status" value="1"/>
</dbReference>
<dbReference type="GO" id="GO:0030234">
    <property type="term" value="F:enzyme regulator activity"/>
    <property type="evidence" value="ECO:0007669"/>
    <property type="project" value="InterPro"/>
</dbReference>
<dbReference type="AlphaFoldDB" id="A0A7S0GNX6"/>
<sequence>MGADVEMKDGADKEEKKTAKEETPVAPQDVLDVLFENVTLLEKSVASKGEPRFAAKVLRQTMAWRKKLTPAKLVDFLHAALDDENPSKAGLVALAGGAGSPPPAPPTPPADGEPAPAPPPAPVPPSAAQRLLPETEAYAHLLCVIFLTDAGDARVVQASERALSIVSAAAGRRATDALGARLAFYYALAHERHGEVSDARATLLRLHRAAVTRRDDLGQETCLNLLLRNYLHYSEYEQAEKLRSKAQTPSSRSNPQQCRHLYYLGRIRAVQLEYSEAKACLQQAHRKAPAAARGFAVELTKWITVVRLLLGEIPEKRDLFPSARGASASQKTRDALAPYAALAQAVRAGDLAAFKTVAETHAAAFAADKTHLLVARLRRNVIRVGLRRVSLAYSSISLSDVAAKLGLATSAEDVERVVAKAIRDGGVDASLDHERQLMVGAVATDAYATREPQAAFHARIAFCLDAHNEAVRAMRYPPAAREAKRVGHSAKDVLALEEELATHIMEDDEMDEF</sequence>
<protein>
    <recommendedName>
        <fullName evidence="4">PCI domain-containing protein</fullName>
    </recommendedName>
</protein>
<evidence type="ECO:0000259" key="4">
    <source>
        <dbReference type="PROSITE" id="PS50250"/>
    </source>
</evidence>
<feature type="region of interest" description="Disordered" evidence="3">
    <location>
        <begin position="91"/>
        <end position="127"/>
    </location>
</feature>
<dbReference type="InterPro" id="IPR013586">
    <property type="entry name" value="PSMD3_C"/>
</dbReference>
<dbReference type="InterPro" id="IPR050756">
    <property type="entry name" value="CSN3"/>
</dbReference>
<accession>A0A7S0GNX6</accession>
<organism evidence="5">
    <name type="scientific">Micromonas pusilla</name>
    <name type="common">Picoplanktonic green alga</name>
    <name type="synonym">Chromulina pusilla</name>
    <dbReference type="NCBI Taxonomy" id="38833"/>
    <lineage>
        <taxon>Eukaryota</taxon>
        <taxon>Viridiplantae</taxon>
        <taxon>Chlorophyta</taxon>
        <taxon>Mamiellophyceae</taxon>
        <taxon>Mamiellales</taxon>
        <taxon>Mamiellaceae</taxon>
        <taxon>Micromonas</taxon>
    </lineage>
</organism>
<feature type="compositionally biased region" description="Basic and acidic residues" evidence="3">
    <location>
        <begin position="1"/>
        <end position="23"/>
    </location>
</feature>
<dbReference type="InterPro" id="IPR036390">
    <property type="entry name" value="WH_DNA-bd_sf"/>
</dbReference>